<feature type="transmembrane region" description="Helical" evidence="1">
    <location>
        <begin position="40"/>
        <end position="63"/>
    </location>
</feature>
<sequence length="143" mass="13737">MANAGDSPPLPMIGTAIGAGEGLAIGAVAYVLFGSAAFAAGIGLVSAAGGALFVPYILSFGAIQEGDIDPGALPAAGTVHSGALGAALSSAAIIGLAARFVVESSSVPLAIALGYAALAFLVLRFVLPDADGIPDSNAELSVQ</sequence>
<evidence type="ECO:0000313" key="2">
    <source>
        <dbReference type="EMBL" id="GAA0670264.1"/>
    </source>
</evidence>
<evidence type="ECO:0008006" key="4">
    <source>
        <dbReference type="Google" id="ProtNLM"/>
    </source>
</evidence>
<evidence type="ECO:0000313" key="3">
    <source>
        <dbReference type="Proteomes" id="UP001500420"/>
    </source>
</evidence>
<gene>
    <name evidence="2" type="ORF">GCM10009020_15490</name>
</gene>
<protein>
    <recommendedName>
        <fullName evidence="4">Major facilitator superfamily (MFS) profile domain-containing protein</fullName>
    </recommendedName>
</protein>
<dbReference type="RefSeq" id="WP_343773411.1">
    <property type="nucleotide sequence ID" value="NZ_BAAADV010000002.1"/>
</dbReference>
<name>A0AAV3T9Q8_9EURY</name>
<feature type="transmembrane region" description="Helical" evidence="1">
    <location>
        <begin position="109"/>
        <end position="127"/>
    </location>
</feature>
<organism evidence="2 3">
    <name type="scientific">Natronoarchaeum mannanilyticum</name>
    <dbReference type="NCBI Taxonomy" id="926360"/>
    <lineage>
        <taxon>Archaea</taxon>
        <taxon>Methanobacteriati</taxon>
        <taxon>Methanobacteriota</taxon>
        <taxon>Stenosarchaea group</taxon>
        <taxon>Halobacteria</taxon>
        <taxon>Halobacteriales</taxon>
        <taxon>Natronoarchaeaceae</taxon>
    </lineage>
</organism>
<comment type="caution">
    <text evidence="2">The sequence shown here is derived from an EMBL/GenBank/DDBJ whole genome shotgun (WGS) entry which is preliminary data.</text>
</comment>
<dbReference type="Proteomes" id="UP001500420">
    <property type="component" value="Unassembled WGS sequence"/>
</dbReference>
<dbReference type="AlphaFoldDB" id="A0AAV3T9Q8"/>
<accession>A0AAV3T9Q8</accession>
<proteinExistence type="predicted"/>
<keyword evidence="3" id="KW-1185">Reference proteome</keyword>
<feature type="transmembrane region" description="Helical" evidence="1">
    <location>
        <begin position="12"/>
        <end position="33"/>
    </location>
</feature>
<keyword evidence="1" id="KW-1133">Transmembrane helix</keyword>
<feature type="transmembrane region" description="Helical" evidence="1">
    <location>
        <begin position="83"/>
        <end position="102"/>
    </location>
</feature>
<keyword evidence="1" id="KW-0472">Membrane</keyword>
<evidence type="ECO:0000256" key="1">
    <source>
        <dbReference type="SAM" id="Phobius"/>
    </source>
</evidence>
<dbReference type="EMBL" id="BAAADV010000002">
    <property type="protein sequence ID" value="GAA0670264.1"/>
    <property type="molecule type" value="Genomic_DNA"/>
</dbReference>
<keyword evidence="1" id="KW-0812">Transmembrane</keyword>
<reference evidence="2 3" key="1">
    <citation type="journal article" date="2019" name="Int. J. Syst. Evol. Microbiol.">
        <title>The Global Catalogue of Microorganisms (GCM) 10K type strain sequencing project: providing services to taxonomists for standard genome sequencing and annotation.</title>
        <authorList>
            <consortium name="The Broad Institute Genomics Platform"/>
            <consortium name="The Broad Institute Genome Sequencing Center for Infectious Disease"/>
            <person name="Wu L."/>
            <person name="Ma J."/>
        </authorList>
    </citation>
    <scope>NUCLEOTIDE SEQUENCE [LARGE SCALE GENOMIC DNA]</scope>
    <source>
        <strain evidence="2 3">JCM 16328</strain>
    </source>
</reference>